<dbReference type="AlphaFoldDB" id="A0A8T0E9Z2"/>
<evidence type="ECO:0000313" key="2">
    <source>
        <dbReference type="Proteomes" id="UP000807504"/>
    </source>
</evidence>
<accession>A0A8T0E9Z2</accession>
<sequence>MQDADNRQISEETQTKYLKTVEELLSLELLLAAKEKATCLETCRKLKDEVHCKVNGLIDILKEREHDLCNQIDLEYATQVAKIDYDVTVTCTDKLLKKNSEPEKLPMKFQPIFLSDFDDLKRKLQNFGFLGCEAEELLPTSFASPLAVDSTATPVSRKDKNCELPTLNENYLKELEKLDGKVGEYTQMKNPELLKINEEYEDYLKEFQKFDAKAAEYTQTKKTATKLDKKDIKAMSTEEKLSEVLNLGKEMSSHAIFLQKAMLGRKIFNKFPNYKFFKAFFSTSSGFNTENASINDQQRESSSIGSIGEDPSAALLASFANYLEKNDASDWLAPKKSSEHLLSSGNNCISYESFVDKKM</sequence>
<protein>
    <submittedName>
        <fullName evidence="1">Uncharacterized protein</fullName>
    </submittedName>
</protein>
<name>A0A8T0E9Z2_ARGBR</name>
<keyword evidence="2" id="KW-1185">Reference proteome</keyword>
<evidence type="ECO:0000313" key="1">
    <source>
        <dbReference type="EMBL" id="KAF8769942.1"/>
    </source>
</evidence>
<proteinExistence type="predicted"/>
<organism evidence="1 2">
    <name type="scientific">Argiope bruennichi</name>
    <name type="common">Wasp spider</name>
    <name type="synonym">Aranea bruennichi</name>
    <dbReference type="NCBI Taxonomy" id="94029"/>
    <lineage>
        <taxon>Eukaryota</taxon>
        <taxon>Metazoa</taxon>
        <taxon>Ecdysozoa</taxon>
        <taxon>Arthropoda</taxon>
        <taxon>Chelicerata</taxon>
        <taxon>Arachnida</taxon>
        <taxon>Araneae</taxon>
        <taxon>Araneomorphae</taxon>
        <taxon>Entelegynae</taxon>
        <taxon>Araneoidea</taxon>
        <taxon>Araneidae</taxon>
        <taxon>Argiope</taxon>
    </lineage>
</organism>
<comment type="caution">
    <text evidence="1">The sequence shown here is derived from an EMBL/GenBank/DDBJ whole genome shotgun (WGS) entry which is preliminary data.</text>
</comment>
<reference evidence="1" key="1">
    <citation type="journal article" date="2020" name="bioRxiv">
        <title>Chromosome-level reference genome of the European wasp spider Argiope bruennichi: a resource for studies on range expansion and evolutionary adaptation.</title>
        <authorList>
            <person name="Sheffer M.M."/>
            <person name="Hoppe A."/>
            <person name="Krehenwinkel H."/>
            <person name="Uhl G."/>
            <person name="Kuss A.W."/>
            <person name="Jensen L."/>
            <person name="Jensen C."/>
            <person name="Gillespie R.G."/>
            <person name="Hoff K.J."/>
            <person name="Prost S."/>
        </authorList>
    </citation>
    <scope>NUCLEOTIDE SEQUENCE</scope>
</reference>
<dbReference type="Proteomes" id="UP000807504">
    <property type="component" value="Unassembled WGS sequence"/>
</dbReference>
<reference evidence="1" key="2">
    <citation type="submission" date="2020-06" db="EMBL/GenBank/DDBJ databases">
        <authorList>
            <person name="Sheffer M."/>
        </authorList>
    </citation>
    <scope>NUCLEOTIDE SEQUENCE</scope>
</reference>
<dbReference type="EMBL" id="JABXBU010002228">
    <property type="protein sequence ID" value="KAF8769942.1"/>
    <property type="molecule type" value="Genomic_DNA"/>
</dbReference>
<gene>
    <name evidence="1" type="ORF">HNY73_017529</name>
</gene>